<dbReference type="PANTHER" id="PTHR46558:SF4">
    <property type="entry name" value="DNA-BIDING PHAGE PROTEIN"/>
    <property type="match status" value="1"/>
</dbReference>
<dbReference type="Pfam" id="PF01381">
    <property type="entry name" value="HTH_3"/>
    <property type="match status" value="1"/>
</dbReference>
<reference evidence="3 4" key="1">
    <citation type="submission" date="2018-06" db="EMBL/GenBank/DDBJ databases">
        <authorList>
            <consortium name="Pathogen Informatics"/>
            <person name="Doyle S."/>
        </authorList>
    </citation>
    <scope>NUCLEOTIDE SEQUENCE [LARGE SCALE GENOMIC DNA]</scope>
    <source>
        <strain evidence="4">NCTC 11391</strain>
    </source>
</reference>
<dbReference type="SUPFAM" id="SSF47413">
    <property type="entry name" value="lambda repressor-like DNA-binding domains"/>
    <property type="match status" value="1"/>
</dbReference>
<dbReference type="OrthoDB" id="9805856at2"/>
<feature type="domain" description="HTH cro/C1-type" evidence="2">
    <location>
        <begin position="7"/>
        <end position="61"/>
    </location>
</feature>
<dbReference type="AlphaFoldDB" id="A0A380JCM8"/>
<dbReference type="CDD" id="cd00093">
    <property type="entry name" value="HTH_XRE"/>
    <property type="match status" value="1"/>
</dbReference>
<evidence type="ECO:0000313" key="4">
    <source>
        <dbReference type="Proteomes" id="UP000254082"/>
    </source>
</evidence>
<protein>
    <submittedName>
        <fullName evidence="3">Transcriptional regulator</fullName>
    </submittedName>
</protein>
<dbReference type="PANTHER" id="PTHR46558">
    <property type="entry name" value="TRACRIPTIONAL REGULATORY PROTEIN-RELATED-RELATED"/>
    <property type="match status" value="1"/>
</dbReference>
<name>A0A380JCM8_STRDO</name>
<accession>A0A380JCM8</accession>
<dbReference type="Gene3D" id="1.10.260.40">
    <property type="entry name" value="lambda repressor-like DNA-binding domains"/>
    <property type="match status" value="1"/>
</dbReference>
<dbReference type="SMART" id="SM00530">
    <property type="entry name" value="HTH_XRE"/>
    <property type="match status" value="1"/>
</dbReference>
<keyword evidence="1" id="KW-0238">DNA-binding</keyword>
<evidence type="ECO:0000256" key="1">
    <source>
        <dbReference type="ARBA" id="ARBA00023125"/>
    </source>
</evidence>
<dbReference type="InterPro" id="IPR001387">
    <property type="entry name" value="Cro/C1-type_HTH"/>
</dbReference>
<dbReference type="EMBL" id="UHFA01000002">
    <property type="protein sequence ID" value="SUN35424.1"/>
    <property type="molecule type" value="Genomic_DNA"/>
</dbReference>
<organism evidence="3 4">
    <name type="scientific">Streptococcus downei MFe28</name>
    <dbReference type="NCBI Taxonomy" id="764290"/>
    <lineage>
        <taxon>Bacteria</taxon>
        <taxon>Bacillati</taxon>
        <taxon>Bacillota</taxon>
        <taxon>Bacilli</taxon>
        <taxon>Lactobacillales</taxon>
        <taxon>Streptococcaceae</taxon>
        <taxon>Streptococcus</taxon>
    </lineage>
</organism>
<dbReference type="RefSeq" id="WP_002996079.1">
    <property type="nucleotide sequence ID" value="NZ_UHFA01000002.1"/>
</dbReference>
<evidence type="ECO:0000259" key="2">
    <source>
        <dbReference type="PROSITE" id="PS50943"/>
    </source>
</evidence>
<gene>
    <name evidence="3" type="ORF">NCTC11391_00428</name>
</gene>
<dbReference type="Proteomes" id="UP000254082">
    <property type="component" value="Unassembled WGS sequence"/>
</dbReference>
<dbReference type="InterPro" id="IPR010982">
    <property type="entry name" value="Lambda_DNA-bd_dom_sf"/>
</dbReference>
<evidence type="ECO:0000313" key="3">
    <source>
        <dbReference type="EMBL" id="SUN35424.1"/>
    </source>
</evidence>
<keyword evidence="4" id="KW-1185">Reference proteome</keyword>
<proteinExistence type="predicted"/>
<dbReference type="GO" id="GO:0003677">
    <property type="term" value="F:DNA binding"/>
    <property type="evidence" value="ECO:0007669"/>
    <property type="project" value="UniProtKB-KW"/>
</dbReference>
<dbReference type="PROSITE" id="PS50943">
    <property type="entry name" value="HTH_CROC1"/>
    <property type="match status" value="1"/>
</dbReference>
<sequence length="291" mass="32850">MTLDQTLRHYRKELGFSQEKLAEKLHVSRQAITKWETGGGLPDISNLQAIAQLFQISLDDLLAESASPIEPKDFLYQSYTSYDIDRPKHFDLNLASSQTIYLQARANEKIQIRLASNSIKNLEQACKIKLDDSRDLLDLQLRTSADLSESTCKEDLMIFLTLPKNYLRDVDVKANCQSLNLLDLDLDNLELDGRASEVSLTDCQGHIELNNKLDCQIKLNSFSGRLDLNQISCSSKVYLPKDFDFVARKKGLTTKLAFEKAGQPTNDFSNPEADNTIELNGIKSELTVIQE</sequence>